<keyword evidence="2" id="KW-1185">Reference proteome</keyword>
<reference evidence="1 2" key="1">
    <citation type="journal article" date="2018" name="Mol. Plant">
        <title>The genome of Artemisia annua provides insight into the evolution of Asteraceae family and artemisinin biosynthesis.</title>
        <authorList>
            <person name="Shen Q."/>
            <person name="Zhang L."/>
            <person name="Liao Z."/>
            <person name="Wang S."/>
            <person name="Yan T."/>
            <person name="Shi P."/>
            <person name="Liu M."/>
            <person name="Fu X."/>
            <person name="Pan Q."/>
            <person name="Wang Y."/>
            <person name="Lv Z."/>
            <person name="Lu X."/>
            <person name="Zhang F."/>
            <person name="Jiang W."/>
            <person name="Ma Y."/>
            <person name="Chen M."/>
            <person name="Hao X."/>
            <person name="Li L."/>
            <person name="Tang Y."/>
            <person name="Lv G."/>
            <person name="Zhou Y."/>
            <person name="Sun X."/>
            <person name="Brodelius P.E."/>
            <person name="Rose J.K.C."/>
            <person name="Tang K."/>
        </authorList>
    </citation>
    <scope>NUCLEOTIDE SEQUENCE [LARGE SCALE GENOMIC DNA]</scope>
    <source>
        <strain evidence="2">cv. Huhao1</strain>
        <tissue evidence="1">Leaf</tissue>
    </source>
</reference>
<protein>
    <recommendedName>
        <fullName evidence="3">DUF1677 family protein</fullName>
    </recommendedName>
</protein>
<name>A0A2U1KD09_ARTAN</name>
<dbReference type="Pfam" id="PF07911">
    <property type="entry name" value="DUF1677"/>
    <property type="match status" value="1"/>
</dbReference>
<evidence type="ECO:0008006" key="3">
    <source>
        <dbReference type="Google" id="ProtNLM"/>
    </source>
</evidence>
<dbReference type="AlphaFoldDB" id="A0A2U1KD09"/>
<dbReference type="Proteomes" id="UP000245207">
    <property type="component" value="Unassembled WGS sequence"/>
</dbReference>
<dbReference type="OrthoDB" id="678173at2759"/>
<evidence type="ECO:0000313" key="1">
    <source>
        <dbReference type="EMBL" id="PWA34503.1"/>
    </source>
</evidence>
<sequence>MMLHAKEAKIRVNSIACMNSGNLRRAVSDITNERENFGKDLHVLTKIDDEVFLASCGCCGQKEDCTKSYIASIENDHAGSWVCGLCSEAIKEYLSKNPGKAMEEAVIAQNEICQKFNITTRINPKLTLTWTMKDIAKRSLEKRMLRNPQKLNIYRSSSCISRIEPTTK</sequence>
<dbReference type="EMBL" id="PKPP01022428">
    <property type="protein sequence ID" value="PWA34503.1"/>
    <property type="molecule type" value="Genomic_DNA"/>
</dbReference>
<dbReference type="PANTHER" id="PTHR33108:SF14">
    <property type="entry name" value="OS01G0745000 PROTEIN"/>
    <property type="match status" value="1"/>
</dbReference>
<proteinExistence type="predicted"/>
<dbReference type="PANTHER" id="PTHR33108">
    <property type="entry name" value="OS01G0745000 PROTEIN"/>
    <property type="match status" value="1"/>
</dbReference>
<organism evidence="1 2">
    <name type="scientific">Artemisia annua</name>
    <name type="common">Sweet wormwood</name>
    <dbReference type="NCBI Taxonomy" id="35608"/>
    <lineage>
        <taxon>Eukaryota</taxon>
        <taxon>Viridiplantae</taxon>
        <taxon>Streptophyta</taxon>
        <taxon>Embryophyta</taxon>
        <taxon>Tracheophyta</taxon>
        <taxon>Spermatophyta</taxon>
        <taxon>Magnoliopsida</taxon>
        <taxon>eudicotyledons</taxon>
        <taxon>Gunneridae</taxon>
        <taxon>Pentapetalae</taxon>
        <taxon>asterids</taxon>
        <taxon>campanulids</taxon>
        <taxon>Asterales</taxon>
        <taxon>Asteraceae</taxon>
        <taxon>Asteroideae</taxon>
        <taxon>Anthemideae</taxon>
        <taxon>Artemisiinae</taxon>
        <taxon>Artemisia</taxon>
    </lineage>
</organism>
<dbReference type="STRING" id="35608.A0A2U1KD09"/>
<dbReference type="InterPro" id="IPR012876">
    <property type="entry name" value="DUF1677_pln"/>
</dbReference>
<gene>
    <name evidence="1" type="ORF">CTI12_AA618470</name>
</gene>
<comment type="caution">
    <text evidence="1">The sequence shown here is derived from an EMBL/GenBank/DDBJ whole genome shotgun (WGS) entry which is preliminary data.</text>
</comment>
<accession>A0A2U1KD09</accession>
<evidence type="ECO:0000313" key="2">
    <source>
        <dbReference type="Proteomes" id="UP000245207"/>
    </source>
</evidence>